<dbReference type="GO" id="GO:0008289">
    <property type="term" value="F:lipid binding"/>
    <property type="evidence" value="ECO:0007669"/>
    <property type="project" value="UniProtKB-KW"/>
</dbReference>
<dbReference type="PANTHER" id="PTHR33076">
    <property type="entry name" value="NON-SPECIFIC LIPID-TRANSFER PROTEIN 2-RELATED"/>
    <property type="match status" value="1"/>
</dbReference>
<reference evidence="8" key="2">
    <citation type="submission" date="2017-02" db="EMBL/GenBank/DDBJ databases">
        <title>Sunflower complete genome.</title>
        <authorList>
            <person name="Langlade N."/>
            <person name="Munos S."/>
        </authorList>
    </citation>
    <scope>NUCLEOTIDE SEQUENCE [LARGE SCALE GENOMIC DNA]</scope>
    <source>
        <tissue evidence="8">Leaves</tissue>
    </source>
</reference>
<feature type="signal peptide" evidence="5">
    <location>
        <begin position="1"/>
        <end position="25"/>
    </location>
</feature>
<dbReference type="EMBL" id="MNCJ02000330">
    <property type="protein sequence ID" value="KAF5763812.1"/>
    <property type="molecule type" value="Genomic_DNA"/>
</dbReference>
<keyword evidence="5" id="KW-0732">Signal</keyword>
<dbReference type="SMART" id="SM00499">
    <property type="entry name" value="AAI"/>
    <property type="match status" value="1"/>
</dbReference>
<dbReference type="InParanoid" id="A0A251S6K9"/>
<evidence type="ECO:0000259" key="6">
    <source>
        <dbReference type="SMART" id="SM00499"/>
    </source>
</evidence>
<protein>
    <recommendedName>
        <fullName evidence="4">Non-specific lipid-transfer protein</fullName>
    </recommendedName>
</protein>
<feature type="domain" description="Bifunctional inhibitor/plant lipid transfer protein/seed storage helical" evidence="6">
    <location>
        <begin position="28"/>
        <end position="111"/>
    </location>
</feature>
<dbReference type="CDD" id="cd01960">
    <property type="entry name" value="nsLTP1"/>
    <property type="match status" value="1"/>
</dbReference>
<gene>
    <name evidence="8" type="primary">NLTP</name>
    <name evidence="8" type="ORF">HannXRQ_Chr15g0472501</name>
    <name evidence="7" type="ORF">HanXRQr2_Chr15g0684781</name>
</gene>
<reference evidence="7" key="3">
    <citation type="submission" date="2020-06" db="EMBL/GenBank/DDBJ databases">
        <title>Helianthus annuus Genome sequencing and assembly Release 2.</title>
        <authorList>
            <person name="Gouzy J."/>
            <person name="Langlade N."/>
            <person name="Munos S."/>
        </authorList>
    </citation>
    <scope>NUCLEOTIDE SEQUENCE</scope>
    <source>
        <tissue evidence="7">Leaves</tissue>
    </source>
</reference>
<comment type="similarity">
    <text evidence="1 4">Belongs to the plant LTP family.</text>
</comment>
<evidence type="ECO:0000256" key="1">
    <source>
        <dbReference type="ARBA" id="ARBA00009748"/>
    </source>
</evidence>
<accession>A0A251S6K9</accession>
<dbReference type="InterPro" id="IPR000528">
    <property type="entry name" value="Plant_nsLTP"/>
</dbReference>
<evidence type="ECO:0000313" key="9">
    <source>
        <dbReference type="Proteomes" id="UP000215914"/>
    </source>
</evidence>
<comment type="function">
    <text evidence="4">Plant non-specific lipid-transfer proteins transfer phospholipids as well as galactolipids across membranes. May play a role in wax or cutin deposition in the cell walls of expanding epidermal cells and certain secretory tissues.</text>
</comment>
<dbReference type="OMA" id="KRTACIC"/>
<evidence type="ECO:0000256" key="2">
    <source>
        <dbReference type="ARBA" id="ARBA00022448"/>
    </source>
</evidence>
<dbReference type="STRING" id="4232.A0A251S6K9"/>
<keyword evidence="3 4" id="KW-0446">Lipid-binding</keyword>
<dbReference type="Gene3D" id="1.10.110.10">
    <property type="entry name" value="Plant lipid-transfer and hydrophobic proteins"/>
    <property type="match status" value="1"/>
</dbReference>
<dbReference type="SUPFAM" id="SSF47699">
    <property type="entry name" value="Bifunctional inhibitor/lipid-transfer protein/seed storage 2S albumin"/>
    <property type="match status" value="1"/>
</dbReference>
<evidence type="ECO:0000256" key="4">
    <source>
        <dbReference type="RuleBase" id="RU000628"/>
    </source>
</evidence>
<dbReference type="InterPro" id="IPR016140">
    <property type="entry name" value="Bifunc_inhib/LTP/seed_store"/>
</dbReference>
<dbReference type="EMBL" id="CM007904">
    <property type="protein sequence ID" value="OTF94477.1"/>
    <property type="molecule type" value="Genomic_DNA"/>
</dbReference>
<feature type="chain" id="PRO_5041124510" description="Non-specific lipid-transfer protein" evidence="5">
    <location>
        <begin position="26"/>
        <end position="115"/>
    </location>
</feature>
<evidence type="ECO:0000256" key="5">
    <source>
        <dbReference type="SAM" id="SignalP"/>
    </source>
</evidence>
<organism evidence="8 9">
    <name type="scientific">Helianthus annuus</name>
    <name type="common">Common sunflower</name>
    <dbReference type="NCBI Taxonomy" id="4232"/>
    <lineage>
        <taxon>Eukaryota</taxon>
        <taxon>Viridiplantae</taxon>
        <taxon>Streptophyta</taxon>
        <taxon>Embryophyta</taxon>
        <taxon>Tracheophyta</taxon>
        <taxon>Spermatophyta</taxon>
        <taxon>Magnoliopsida</taxon>
        <taxon>eudicotyledons</taxon>
        <taxon>Gunneridae</taxon>
        <taxon>Pentapetalae</taxon>
        <taxon>asterids</taxon>
        <taxon>campanulids</taxon>
        <taxon>Asterales</taxon>
        <taxon>Asteraceae</taxon>
        <taxon>Asteroideae</taxon>
        <taxon>Heliantheae alliance</taxon>
        <taxon>Heliantheae</taxon>
        <taxon>Helianthus</taxon>
    </lineage>
</organism>
<evidence type="ECO:0000256" key="3">
    <source>
        <dbReference type="ARBA" id="ARBA00023121"/>
    </source>
</evidence>
<evidence type="ECO:0000313" key="7">
    <source>
        <dbReference type="EMBL" id="KAF5763812.1"/>
    </source>
</evidence>
<proteinExistence type="inferred from homology"/>
<dbReference type="AlphaFoldDB" id="A0A251S6K9"/>
<name>A0A251S6K9_HELAN</name>
<dbReference type="OrthoDB" id="1876592at2759"/>
<dbReference type="PRINTS" id="PR00382">
    <property type="entry name" value="LIPIDTRNSFER"/>
</dbReference>
<keyword evidence="2 4" id="KW-0813">Transport</keyword>
<dbReference type="InterPro" id="IPR036312">
    <property type="entry name" value="Bifun_inhib/LTP/seed_sf"/>
</dbReference>
<evidence type="ECO:0000313" key="8">
    <source>
        <dbReference type="EMBL" id="OTF94477.1"/>
    </source>
</evidence>
<dbReference type="PROSITE" id="PS00597">
    <property type="entry name" value="PLANT_LTP"/>
    <property type="match status" value="1"/>
</dbReference>
<keyword evidence="9" id="KW-1185">Reference proteome</keyword>
<dbReference type="Gramene" id="mRNA:HanXRQr2_Chr15g0684781">
    <property type="protein sequence ID" value="mRNA:HanXRQr2_Chr15g0684781"/>
    <property type="gene ID" value="HanXRQr2_Chr15g0684781"/>
</dbReference>
<dbReference type="GO" id="GO:0006869">
    <property type="term" value="P:lipid transport"/>
    <property type="evidence" value="ECO:0007669"/>
    <property type="project" value="InterPro"/>
</dbReference>
<reference evidence="7 9" key="1">
    <citation type="journal article" date="2017" name="Nature">
        <title>The sunflower genome provides insights into oil metabolism, flowering and Asterid evolution.</title>
        <authorList>
            <person name="Badouin H."/>
            <person name="Gouzy J."/>
            <person name="Grassa C.J."/>
            <person name="Murat F."/>
            <person name="Staton S.E."/>
            <person name="Cottret L."/>
            <person name="Lelandais-Briere C."/>
            <person name="Owens G.L."/>
            <person name="Carrere S."/>
            <person name="Mayjonade B."/>
            <person name="Legrand L."/>
            <person name="Gill N."/>
            <person name="Kane N.C."/>
            <person name="Bowers J.E."/>
            <person name="Hubner S."/>
            <person name="Bellec A."/>
            <person name="Berard A."/>
            <person name="Berges H."/>
            <person name="Blanchet N."/>
            <person name="Boniface M.C."/>
            <person name="Brunel D."/>
            <person name="Catrice O."/>
            <person name="Chaidir N."/>
            <person name="Claudel C."/>
            <person name="Donnadieu C."/>
            <person name="Faraut T."/>
            <person name="Fievet G."/>
            <person name="Helmstetter N."/>
            <person name="King M."/>
            <person name="Knapp S.J."/>
            <person name="Lai Z."/>
            <person name="Le Paslier M.C."/>
            <person name="Lippi Y."/>
            <person name="Lorenzon L."/>
            <person name="Mandel J.R."/>
            <person name="Marage G."/>
            <person name="Marchand G."/>
            <person name="Marquand E."/>
            <person name="Bret-Mestries E."/>
            <person name="Morien E."/>
            <person name="Nambeesan S."/>
            <person name="Nguyen T."/>
            <person name="Pegot-Espagnet P."/>
            <person name="Pouilly N."/>
            <person name="Raftis F."/>
            <person name="Sallet E."/>
            <person name="Schiex T."/>
            <person name="Thomas J."/>
            <person name="Vandecasteele C."/>
            <person name="Vares D."/>
            <person name="Vear F."/>
            <person name="Vautrin S."/>
            <person name="Crespi M."/>
            <person name="Mangin B."/>
            <person name="Burke J.M."/>
            <person name="Salse J."/>
            <person name="Munos S."/>
            <person name="Vincourt P."/>
            <person name="Rieseberg L.H."/>
            <person name="Langlade N.B."/>
        </authorList>
    </citation>
    <scope>NUCLEOTIDE SEQUENCE [LARGE SCALE GENOMIC DNA]</scope>
    <source>
        <strain evidence="9">cv. SF193</strain>
        <tissue evidence="7">Leaves</tissue>
    </source>
</reference>
<dbReference type="Proteomes" id="UP000215914">
    <property type="component" value="Chromosome 15"/>
</dbReference>
<dbReference type="Pfam" id="PF00234">
    <property type="entry name" value="Tryp_alpha_amyl"/>
    <property type="match status" value="1"/>
</dbReference>
<sequence>MKGPMAIAMLAMIVMGLVMVYPSEAIGCNDLIGMLSPCIGYLTSGGSLTKSCCDGSKRVLAATRSRADKRTACICFKSAALRLKVRHDLAGSLPGKCGIVSPVPIRPDINCNSIP</sequence>